<comment type="cofactor">
    <cofactor evidence="1 15">
        <name>FAD</name>
        <dbReference type="ChEBI" id="CHEBI:57692"/>
    </cofactor>
</comment>
<name>A0A6P7YQW8_9AMPH</name>
<evidence type="ECO:0000256" key="5">
    <source>
        <dbReference type="ARBA" id="ARBA00011514"/>
    </source>
</evidence>
<dbReference type="RefSeq" id="XP_030065534.1">
    <property type="nucleotide sequence ID" value="XM_030209674.1"/>
</dbReference>
<comment type="similarity">
    <text evidence="4 15">Belongs to the complex I NDUFA10 subunit family.</text>
</comment>
<dbReference type="InParanoid" id="A0A6P7YQW8"/>
<gene>
    <name evidence="18" type="primary">NDUFA10</name>
</gene>
<evidence type="ECO:0000256" key="11">
    <source>
        <dbReference type="ARBA" id="ARBA00022827"/>
    </source>
</evidence>
<protein>
    <recommendedName>
        <fullName evidence="6 15">NADH dehydrogenase [ubiquinone] 1 alpha subcomplex subunit 10, mitochondrial</fullName>
    </recommendedName>
</protein>
<dbReference type="PANTHER" id="PTHR10513">
    <property type="entry name" value="DEOXYNUCLEOSIDE KINASE"/>
    <property type="match status" value="1"/>
</dbReference>
<evidence type="ECO:0000256" key="14">
    <source>
        <dbReference type="ARBA" id="ARBA00023128"/>
    </source>
</evidence>
<dbReference type="AlphaFoldDB" id="A0A6P7YQW8"/>
<dbReference type="PANTHER" id="PTHR10513:SF15">
    <property type="entry name" value="NADH DEHYDROGENASE [UBIQUINONE] 1 ALPHA SUBCOMPLEX SUBUNIT 10, MITOCHONDRIAL"/>
    <property type="match status" value="1"/>
</dbReference>
<dbReference type="CDD" id="cd02030">
    <property type="entry name" value="NDUO42"/>
    <property type="match status" value="1"/>
</dbReference>
<dbReference type="Pfam" id="PF01712">
    <property type="entry name" value="dNK"/>
    <property type="match status" value="1"/>
</dbReference>
<evidence type="ECO:0000256" key="6">
    <source>
        <dbReference type="ARBA" id="ARBA00017279"/>
    </source>
</evidence>
<reference evidence="18" key="1">
    <citation type="submission" date="2025-08" db="UniProtKB">
        <authorList>
            <consortium name="RefSeq"/>
        </authorList>
    </citation>
    <scope>IDENTIFICATION</scope>
</reference>
<proteinExistence type="inferred from homology"/>
<dbReference type="FunCoup" id="A0A6P7YQW8">
    <property type="interactions" value="1783"/>
</dbReference>
<evidence type="ECO:0000256" key="7">
    <source>
        <dbReference type="ARBA" id="ARBA00022448"/>
    </source>
</evidence>
<dbReference type="FunFam" id="3.40.50.300:FF:000837">
    <property type="entry name" value="NADH dehydrogenase [ubiquinone] 1 alpha subcomplex subunit 10, mitochondrial"/>
    <property type="match status" value="1"/>
</dbReference>
<evidence type="ECO:0000256" key="15">
    <source>
        <dbReference type="PIRNR" id="PIRNR000543"/>
    </source>
</evidence>
<accession>A0A6P7YQW8</accession>
<dbReference type="KEGG" id="muo:115474275"/>
<evidence type="ECO:0000256" key="2">
    <source>
        <dbReference type="ARBA" id="ARBA00003195"/>
    </source>
</evidence>
<keyword evidence="12" id="KW-0809">Transit peptide</keyword>
<evidence type="ECO:0000256" key="9">
    <source>
        <dbReference type="ARBA" id="ARBA00022630"/>
    </source>
</evidence>
<dbReference type="Proteomes" id="UP000515156">
    <property type="component" value="Chromosome 7"/>
</dbReference>
<comment type="function">
    <text evidence="2 15">Accessory subunit of the mitochondrial membrane respiratory chain NADH dehydrogenase (Complex I), that is believed not to be involved in catalysis. Complex I functions in the transfer of electrons from NADH to the respiratory chain. The immediate electron acceptor for the enzyme is believed to be ubiquinone.</text>
</comment>
<keyword evidence="13 15" id="KW-0249">Electron transport</keyword>
<keyword evidence="17" id="KW-1185">Reference proteome</keyword>
<evidence type="ECO:0000256" key="13">
    <source>
        <dbReference type="ARBA" id="ARBA00022982"/>
    </source>
</evidence>
<evidence type="ECO:0000256" key="4">
    <source>
        <dbReference type="ARBA" id="ARBA00008606"/>
    </source>
</evidence>
<dbReference type="InterPro" id="IPR027417">
    <property type="entry name" value="P-loop_NTPase"/>
</dbReference>
<evidence type="ECO:0000256" key="3">
    <source>
        <dbReference type="ARBA" id="ARBA00004305"/>
    </source>
</evidence>
<comment type="subcellular location">
    <subcellularLocation>
        <location evidence="3 15">Mitochondrion matrix</location>
    </subcellularLocation>
</comment>
<feature type="domain" description="Deoxynucleoside kinase" evidence="16">
    <location>
        <begin position="53"/>
        <end position="266"/>
    </location>
</feature>
<dbReference type="OrthoDB" id="17400at2759"/>
<dbReference type="Gene3D" id="3.40.50.300">
    <property type="entry name" value="P-loop containing nucleotide triphosphate hydrolases"/>
    <property type="match status" value="1"/>
</dbReference>
<dbReference type="GO" id="GO:0005759">
    <property type="term" value="C:mitochondrial matrix"/>
    <property type="evidence" value="ECO:0007669"/>
    <property type="project" value="UniProtKB-SubCell"/>
</dbReference>
<evidence type="ECO:0000259" key="16">
    <source>
        <dbReference type="Pfam" id="PF01712"/>
    </source>
</evidence>
<evidence type="ECO:0000256" key="8">
    <source>
        <dbReference type="ARBA" id="ARBA00022553"/>
    </source>
</evidence>
<evidence type="ECO:0000256" key="12">
    <source>
        <dbReference type="ARBA" id="ARBA00022946"/>
    </source>
</evidence>
<sequence length="348" mass="40253">MSMRLLRLPLLPRVAGKTRWIHASSQLQLQYGWLAYVLGERTMKKFTEYSKIITVDGNLASGKGQLAQQLAEKLGLRHFSELDVYYLDRTTGDGAILDPKFSGSCSLEKFYNSPKSVDGNSYRLQFWMFTQRMLQYSDALEHLLSTGQGVVLERSPFSDFVFLEAMQKQGYIRKECLAHYNEIKGISIDEFLPPHLEIYVDVPVADIYKKIQESGNLAEKKVSTSYLQSIEDAYKKNFLPQISETSEVLQYSGSEIQDVEKVIEDIEYLKFNKKPWVDQNDVSLHNLRMLVEDKQRVADLMIIPRFIPEVTIGAHEYDQAYYQYRSLPGRKYSEGYNADVGDKWIWLK</sequence>
<dbReference type="InterPro" id="IPR050566">
    <property type="entry name" value="Deoxyribonucleoside_kinase"/>
</dbReference>
<keyword evidence="11 15" id="KW-0274">FAD</keyword>
<dbReference type="InterPro" id="IPR031314">
    <property type="entry name" value="DNK_dom"/>
</dbReference>
<dbReference type="CTD" id="4705"/>
<evidence type="ECO:0000313" key="18">
    <source>
        <dbReference type="RefSeq" id="XP_030065534.1"/>
    </source>
</evidence>
<evidence type="ECO:0000256" key="10">
    <source>
        <dbReference type="ARBA" id="ARBA00022660"/>
    </source>
</evidence>
<dbReference type="PIRSF" id="PIRSF000543">
    <property type="entry name" value="NADH_UQ_42KD"/>
    <property type="match status" value="1"/>
</dbReference>
<keyword evidence="9 15" id="KW-0285">Flavoprotein</keyword>
<evidence type="ECO:0000256" key="1">
    <source>
        <dbReference type="ARBA" id="ARBA00001974"/>
    </source>
</evidence>
<comment type="subunit">
    <text evidence="5">Complex I is composed of 45 different subunits. This a component of the hydrophobic protein fraction.</text>
</comment>
<keyword evidence="10 15" id="KW-0679">Respiratory chain</keyword>
<dbReference type="SUPFAM" id="SSF52540">
    <property type="entry name" value="P-loop containing nucleoside triphosphate hydrolases"/>
    <property type="match status" value="1"/>
</dbReference>
<dbReference type="GeneID" id="115474275"/>
<dbReference type="InterPro" id="IPR015828">
    <property type="entry name" value="NDUFA10"/>
</dbReference>
<organism evidence="17 18">
    <name type="scientific">Microcaecilia unicolor</name>
    <dbReference type="NCBI Taxonomy" id="1415580"/>
    <lineage>
        <taxon>Eukaryota</taxon>
        <taxon>Metazoa</taxon>
        <taxon>Chordata</taxon>
        <taxon>Craniata</taxon>
        <taxon>Vertebrata</taxon>
        <taxon>Euteleostomi</taxon>
        <taxon>Amphibia</taxon>
        <taxon>Gymnophiona</taxon>
        <taxon>Siphonopidae</taxon>
        <taxon>Microcaecilia</taxon>
    </lineage>
</organism>
<evidence type="ECO:0000313" key="17">
    <source>
        <dbReference type="Proteomes" id="UP000515156"/>
    </source>
</evidence>
<keyword evidence="14 15" id="KW-0496">Mitochondrion</keyword>
<keyword evidence="7 15" id="KW-0813">Transport</keyword>
<dbReference type="GO" id="GO:0006120">
    <property type="term" value="P:mitochondrial electron transport, NADH to ubiquinone"/>
    <property type="evidence" value="ECO:0007669"/>
    <property type="project" value="InterPro"/>
</dbReference>
<keyword evidence="8" id="KW-0597">Phosphoprotein</keyword>